<accession>A0A3D8IGX1</accession>
<evidence type="ECO:0000256" key="1">
    <source>
        <dbReference type="SAM" id="Phobius"/>
    </source>
</evidence>
<reference evidence="3 4" key="1">
    <citation type="submission" date="2018-04" db="EMBL/GenBank/DDBJ databases">
        <title>Novel Campyloabacter and Helicobacter Species and Strains.</title>
        <authorList>
            <person name="Mannion A.J."/>
            <person name="Shen Z."/>
            <person name="Fox J.G."/>
        </authorList>
    </citation>
    <scope>NUCLEOTIDE SEQUENCE [LARGE SCALE GENOMIC DNA]</scope>
    <source>
        <strain evidence="3 4">MIT 99-5101</strain>
    </source>
</reference>
<feature type="transmembrane region" description="Helical" evidence="1">
    <location>
        <begin position="52"/>
        <end position="75"/>
    </location>
</feature>
<keyword evidence="1" id="KW-0472">Membrane</keyword>
<dbReference type="PANTHER" id="PTHR42208:SF1">
    <property type="entry name" value="HEAVY METAL TRANSPORTER"/>
    <property type="match status" value="1"/>
</dbReference>
<evidence type="ECO:0000313" key="3">
    <source>
        <dbReference type="EMBL" id="RDU63801.1"/>
    </source>
</evidence>
<dbReference type="OrthoDB" id="9798690at2"/>
<dbReference type="InterPro" id="IPR039447">
    <property type="entry name" value="UreH-like_TM_dom"/>
</dbReference>
<dbReference type="PANTHER" id="PTHR42208">
    <property type="entry name" value="HEAVY METAL TRANSPORTER-RELATED"/>
    <property type="match status" value="1"/>
</dbReference>
<dbReference type="GeneID" id="82535248"/>
<evidence type="ECO:0000313" key="4">
    <source>
        <dbReference type="Proteomes" id="UP000256650"/>
    </source>
</evidence>
<keyword evidence="4" id="KW-1185">Reference proteome</keyword>
<feature type="transmembrane region" description="Helical" evidence="1">
    <location>
        <begin position="133"/>
        <end position="155"/>
    </location>
</feature>
<feature type="transmembrane region" description="Helical" evidence="1">
    <location>
        <begin position="167"/>
        <end position="189"/>
    </location>
</feature>
<dbReference type="RefSeq" id="WP_115551126.1">
    <property type="nucleotide sequence ID" value="NZ_CAQJPM010000124.1"/>
</dbReference>
<feature type="transmembrane region" description="Helical" evidence="1">
    <location>
        <begin position="6"/>
        <end position="32"/>
    </location>
</feature>
<sequence>MENLDFISLFSIALVGGFGHCIGMCGGIVLAFSGKLANQNASKGRIVGFHFLYNLGRISTYVLLGALVGALGSMFSLNSTLRGLLFLIAGILMILAGLSLFGKLKFLALLEHSVQNSKWYQTRFQKALNLENAWSLYLLGVLNGLLPCGFVYAFLFSAAGSASVVKGVLVMLVFGIATIVPLLLFGLLANTILYKPFVRKLAMNLAAIAIVIFGALMIEKGIKFLQNPAMTHKAHKMQDSNASMPVQDSMHKIESHLPTHWESYKADSEK</sequence>
<proteinExistence type="predicted"/>
<dbReference type="Proteomes" id="UP000256650">
    <property type="component" value="Unassembled WGS sequence"/>
</dbReference>
<dbReference type="EMBL" id="NXLS01000002">
    <property type="protein sequence ID" value="RDU63801.1"/>
    <property type="molecule type" value="Genomic_DNA"/>
</dbReference>
<organism evidence="3 4">
    <name type="scientific">Helicobacter ganmani</name>
    <dbReference type="NCBI Taxonomy" id="60246"/>
    <lineage>
        <taxon>Bacteria</taxon>
        <taxon>Pseudomonadati</taxon>
        <taxon>Campylobacterota</taxon>
        <taxon>Epsilonproteobacteria</taxon>
        <taxon>Campylobacterales</taxon>
        <taxon>Helicobacteraceae</taxon>
        <taxon>Helicobacter</taxon>
    </lineage>
</organism>
<dbReference type="Pfam" id="PF13386">
    <property type="entry name" value="DsbD_2"/>
    <property type="match status" value="1"/>
</dbReference>
<gene>
    <name evidence="3" type="ORF">CQA43_02990</name>
</gene>
<evidence type="ECO:0000259" key="2">
    <source>
        <dbReference type="Pfam" id="PF13386"/>
    </source>
</evidence>
<feature type="transmembrane region" description="Helical" evidence="1">
    <location>
        <begin position="81"/>
        <end position="101"/>
    </location>
</feature>
<comment type="caution">
    <text evidence="3">The sequence shown here is derived from an EMBL/GenBank/DDBJ whole genome shotgun (WGS) entry which is preliminary data.</text>
</comment>
<name>A0A3D8IGX1_9HELI</name>
<feature type="domain" description="Urease accessory protein UreH-like transmembrane" evidence="2">
    <location>
        <begin position="9"/>
        <end position="215"/>
    </location>
</feature>
<dbReference type="AlphaFoldDB" id="A0A3D8IGX1"/>
<keyword evidence="1" id="KW-0812">Transmembrane</keyword>
<keyword evidence="1" id="KW-1133">Transmembrane helix</keyword>
<protein>
    <submittedName>
        <fullName evidence="3">Sulfite exporter TauE/SafE family protein</fullName>
    </submittedName>
</protein>
<feature type="transmembrane region" description="Helical" evidence="1">
    <location>
        <begin position="201"/>
        <end position="218"/>
    </location>
</feature>